<proteinExistence type="predicted"/>
<feature type="compositionally biased region" description="Gly residues" evidence="1">
    <location>
        <begin position="231"/>
        <end position="251"/>
    </location>
</feature>
<feature type="compositionally biased region" description="Polar residues" evidence="1">
    <location>
        <begin position="171"/>
        <end position="197"/>
    </location>
</feature>
<evidence type="ECO:0000313" key="2">
    <source>
        <dbReference type="EMBL" id="TFY79866.1"/>
    </source>
</evidence>
<feature type="region of interest" description="Disordered" evidence="1">
    <location>
        <begin position="171"/>
        <end position="251"/>
    </location>
</feature>
<sequence>MVQAVTLVHAKINSESTITTFNQGTLSPVLTSPLLSEALQLTISPRAMLQTHFRSQTIEHVHRKVNEGISQALSPLTLGPKGELPVLQLPKVVQLDLDRGFIMVNKDGTQSPLRRMRMEANPILESTPLPTKSCKPRLSTFSIGGFDDPSILHQNLPAICKEHQLFSSGSGNPFTSPTVWDSHSVTQTQEPHQSAPAQASKMRGQDWWSNIVAEAQRQRQEGLLTAQRNQAGGGNGGGRGNDNSDGGDGLR</sequence>
<dbReference type="EMBL" id="SFCI01000428">
    <property type="protein sequence ID" value="TFY79866.1"/>
    <property type="molecule type" value="Genomic_DNA"/>
</dbReference>
<evidence type="ECO:0000256" key="1">
    <source>
        <dbReference type="SAM" id="MobiDB-lite"/>
    </source>
</evidence>
<dbReference type="Proteomes" id="UP000298061">
    <property type="component" value="Unassembled WGS sequence"/>
</dbReference>
<gene>
    <name evidence="2" type="ORF">EWM64_g4151</name>
</gene>
<dbReference type="AlphaFoldDB" id="A0A4Y9ZY94"/>
<accession>A0A4Y9ZY94</accession>
<reference evidence="2 3" key="1">
    <citation type="submission" date="2019-02" db="EMBL/GenBank/DDBJ databases">
        <title>Genome sequencing of the rare red list fungi Hericium alpestre (H. flagellum).</title>
        <authorList>
            <person name="Buettner E."/>
            <person name="Kellner H."/>
        </authorList>
    </citation>
    <scope>NUCLEOTIDE SEQUENCE [LARGE SCALE GENOMIC DNA]</scope>
    <source>
        <strain evidence="2 3">DSM 108284</strain>
    </source>
</reference>
<evidence type="ECO:0000313" key="3">
    <source>
        <dbReference type="Proteomes" id="UP000298061"/>
    </source>
</evidence>
<name>A0A4Y9ZY94_9AGAM</name>
<keyword evidence="3" id="KW-1185">Reference proteome</keyword>
<protein>
    <submittedName>
        <fullName evidence="2">Uncharacterized protein</fullName>
    </submittedName>
</protein>
<organism evidence="2 3">
    <name type="scientific">Hericium alpestre</name>
    <dbReference type="NCBI Taxonomy" id="135208"/>
    <lineage>
        <taxon>Eukaryota</taxon>
        <taxon>Fungi</taxon>
        <taxon>Dikarya</taxon>
        <taxon>Basidiomycota</taxon>
        <taxon>Agaricomycotina</taxon>
        <taxon>Agaricomycetes</taxon>
        <taxon>Russulales</taxon>
        <taxon>Hericiaceae</taxon>
        <taxon>Hericium</taxon>
    </lineage>
</organism>
<comment type="caution">
    <text evidence="2">The sequence shown here is derived from an EMBL/GenBank/DDBJ whole genome shotgun (WGS) entry which is preliminary data.</text>
</comment>